<evidence type="ECO:0000259" key="1">
    <source>
        <dbReference type="Pfam" id="PF06283"/>
    </source>
</evidence>
<sequence length="235" mass="25718">QKDAFQRYIQKGGGYVGVHAAADSGYSWNWYGKLVGAYFKQHPAIQQATVKVEDPAHPSTAGLPTTWSRTDEWYDYQTNPRNTVHVLTSLDEKSYTGGTMGADHPNTWCQDYDGGRSWYTGLGHLKENYSEANFLKLLLGGIKTASGAVKADCSASQSSSYDKVELDADTSNPMMLDVAKDGRVFYIDRLGDVKIIKPSGGTVQAAHLNVFTANESGLLGMALDPGFATNKWIYL</sequence>
<feature type="domain" description="ThuA-like" evidence="1">
    <location>
        <begin position="1"/>
        <end position="143"/>
    </location>
</feature>
<feature type="non-terminal residue" evidence="3">
    <location>
        <position position="235"/>
    </location>
</feature>
<dbReference type="InterPro" id="IPR011042">
    <property type="entry name" value="6-blade_b-propeller_TolB-like"/>
</dbReference>
<accession>A0ABY3LM11</accession>
<reference evidence="3 4" key="1">
    <citation type="submission" date="2019-08" db="EMBL/GenBank/DDBJ databases">
        <title>Microbispora tritici sp. nov., a novel actinomycete isolated from a root of wheat (Triticum aestivum L.).</title>
        <authorList>
            <person name="Klykleung N."/>
            <person name="Tanasupawat S."/>
        </authorList>
    </citation>
    <scope>NUCLEOTIDE SEQUENCE [LARGE SCALE GENOMIC DNA]</scope>
    <source>
        <strain evidence="3 4">MT50</strain>
    </source>
</reference>
<feature type="non-terminal residue" evidence="3">
    <location>
        <position position="1"/>
    </location>
</feature>
<dbReference type="Pfam" id="PF07995">
    <property type="entry name" value="GSDH"/>
    <property type="match status" value="1"/>
</dbReference>
<evidence type="ECO:0000259" key="2">
    <source>
        <dbReference type="Pfam" id="PF07995"/>
    </source>
</evidence>
<name>A0ABY3LM11_9ACTN</name>
<dbReference type="Gene3D" id="2.120.10.30">
    <property type="entry name" value="TolB, C-terminal domain"/>
    <property type="match status" value="1"/>
</dbReference>
<evidence type="ECO:0000313" key="3">
    <source>
        <dbReference type="EMBL" id="TYB41281.1"/>
    </source>
</evidence>
<dbReference type="PANTHER" id="PTHR40469">
    <property type="entry name" value="SECRETED GLYCOSYL HYDROLASE"/>
    <property type="match status" value="1"/>
</dbReference>
<dbReference type="InterPro" id="IPR012938">
    <property type="entry name" value="Glc/Sorbosone_DH"/>
</dbReference>
<dbReference type="PANTHER" id="PTHR40469:SF2">
    <property type="entry name" value="GALACTOSE-BINDING DOMAIN-LIKE SUPERFAMILY PROTEIN"/>
    <property type="match status" value="1"/>
</dbReference>
<dbReference type="InterPro" id="IPR029062">
    <property type="entry name" value="Class_I_gatase-like"/>
</dbReference>
<dbReference type="Pfam" id="PF06283">
    <property type="entry name" value="ThuA"/>
    <property type="match status" value="1"/>
</dbReference>
<keyword evidence="4" id="KW-1185">Reference proteome</keyword>
<dbReference type="InterPro" id="IPR029010">
    <property type="entry name" value="ThuA-like"/>
</dbReference>
<dbReference type="SUPFAM" id="SSF52317">
    <property type="entry name" value="Class I glutamine amidotransferase-like"/>
    <property type="match status" value="1"/>
</dbReference>
<proteinExistence type="predicted"/>
<dbReference type="InterPro" id="IPR011041">
    <property type="entry name" value="Quinoprot_gluc/sorb_DH_b-prop"/>
</dbReference>
<dbReference type="SUPFAM" id="SSF50952">
    <property type="entry name" value="Soluble quinoprotein glucose dehydrogenase"/>
    <property type="match status" value="1"/>
</dbReference>
<dbReference type="EMBL" id="VSEX01000213">
    <property type="protein sequence ID" value="TYB41281.1"/>
    <property type="molecule type" value="Genomic_DNA"/>
</dbReference>
<dbReference type="Gene3D" id="3.40.50.880">
    <property type="match status" value="1"/>
</dbReference>
<protein>
    <submittedName>
        <fullName evidence="3">PKD domain-containing protein</fullName>
    </submittedName>
</protein>
<gene>
    <name evidence="3" type="ORF">FXF59_35360</name>
</gene>
<comment type="caution">
    <text evidence="3">The sequence shown here is derived from an EMBL/GenBank/DDBJ whole genome shotgun (WGS) entry which is preliminary data.</text>
</comment>
<organism evidence="3 4">
    <name type="scientific">Microbispora tritici</name>
    <dbReference type="NCBI Taxonomy" id="2604471"/>
    <lineage>
        <taxon>Bacteria</taxon>
        <taxon>Bacillati</taxon>
        <taxon>Actinomycetota</taxon>
        <taxon>Actinomycetes</taxon>
        <taxon>Streptosporangiales</taxon>
        <taxon>Streptosporangiaceae</taxon>
        <taxon>Microbispora</taxon>
    </lineage>
</organism>
<evidence type="ECO:0000313" key="4">
    <source>
        <dbReference type="Proteomes" id="UP000322810"/>
    </source>
</evidence>
<feature type="domain" description="Glucose/Sorbosone dehydrogenase" evidence="2">
    <location>
        <begin position="171"/>
        <end position="235"/>
    </location>
</feature>
<dbReference type="Proteomes" id="UP000322810">
    <property type="component" value="Unassembled WGS sequence"/>
</dbReference>
<dbReference type="RefSeq" id="WP_187406150.1">
    <property type="nucleotide sequence ID" value="NZ_VSEX01000213.1"/>
</dbReference>